<evidence type="ECO:0008006" key="4">
    <source>
        <dbReference type="Google" id="ProtNLM"/>
    </source>
</evidence>
<gene>
    <name evidence="2" type="ORF">NE857_18895</name>
</gene>
<reference evidence="2" key="1">
    <citation type="submission" date="2022-06" db="EMBL/GenBank/DDBJ databases">
        <authorList>
            <person name="Ping M."/>
        </authorList>
    </citation>
    <scope>NUCLEOTIDE SEQUENCE</scope>
    <source>
        <strain evidence="2">JCM11759T</strain>
    </source>
</reference>
<protein>
    <recommendedName>
        <fullName evidence="4">Secreted protein</fullName>
    </recommendedName>
</protein>
<dbReference type="EMBL" id="CP099837">
    <property type="protein sequence ID" value="USY17411.1"/>
    <property type="molecule type" value="Genomic_DNA"/>
</dbReference>
<name>A0ABY5D2R3_9ACTN</name>
<evidence type="ECO:0000313" key="3">
    <source>
        <dbReference type="Proteomes" id="UP001055940"/>
    </source>
</evidence>
<proteinExistence type="predicted"/>
<evidence type="ECO:0000256" key="1">
    <source>
        <dbReference type="SAM" id="SignalP"/>
    </source>
</evidence>
<keyword evidence="3" id="KW-1185">Reference proteome</keyword>
<accession>A0ABY5D2R3</accession>
<feature type="signal peptide" evidence="1">
    <location>
        <begin position="1"/>
        <end position="25"/>
    </location>
</feature>
<dbReference type="PROSITE" id="PS51257">
    <property type="entry name" value="PROKAR_LIPOPROTEIN"/>
    <property type="match status" value="1"/>
</dbReference>
<keyword evidence="1" id="KW-0732">Signal</keyword>
<dbReference type="RefSeq" id="WP_254416983.1">
    <property type="nucleotide sequence ID" value="NZ_BAAAJB010000069.1"/>
</dbReference>
<feature type="chain" id="PRO_5045386064" description="Secreted protein" evidence="1">
    <location>
        <begin position="26"/>
        <end position="266"/>
    </location>
</feature>
<organism evidence="2 3">
    <name type="scientific">Nocardiopsis exhalans</name>
    <dbReference type="NCBI Taxonomy" id="163604"/>
    <lineage>
        <taxon>Bacteria</taxon>
        <taxon>Bacillati</taxon>
        <taxon>Actinomycetota</taxon>
        <taxon>Actinomycetes</taxon>
        <taxon>Streptosporangiales</taxon>
        <taxon>Nocardiopsidaceae</taxon>
        <taxon>Nocardiopsis</taxon>
    </lineage>
</organism>
<evidence type="ECO:0000313" key="2">
    <source>
        <dbReference type="EMBL" id="USY17411.1"/>
    </source>
</evidence>
<dbReference type="Proteomes" id="UP001055940">
    <property type="component" value="Chromosome"/>
</dbReference>
<sequence length="266" mass="27633">MRSVTGRLSALALLPVLATVTACGAAPLELQASDRLNGLLLTASDYPRGYTVEAVDVEDLEDTSPGSADLGAVDPAECASILGGGASELPDSAVEGAGQVASHGEDASVYAYILVSGDLGEDALDTTDYDAMLRECSEMTVTSEGLRMDATIGSLTSPALPETGGILTMSLEGEGMEMTMTTAWGQVDDVFFTLMLMGFDTASGPVTGLPSGDARDRCRDANNPVVCMREASETEAEEASEEARQRSLDEFEEVLSAAVAKLEQGV</sequence>